<protein>
    <recommendedName>
        <fullName evidence="4">Cadherin-like beta-sandwich-like domain-containing protein</fullName>
    </recommendedName>
</protein>
<keyword evidence="2" id="KW-0812">Transmembrane</keyword>
<evidence type="ECO:0000313" key="5">
    <source>
        <dbReference type="EMBL" id="CAK9234134.1"/>
    </source>
</evidence>
<feature type="domain" description="Cadherin-like beta-sandwich-like" evidence="4">
    <location>
        <begin position="247"/>
        <end position="344"/>
    </location>
</feature>
<organism evidence="5 6">
    <name type="scientific">Sphagnum troendelagicum</name>
    <dbReference type="NCBI Taxonomy" id="128251"/>
    <lineage>
        <taxon>Eukaryota</taxon>
        <taxon>Viridiplantae</taxon>
        <taxon>Streptophyta</taxon>
        <taxon>Embryophyta</taxon>
        <taxon>Bryophyta</taxon>
        <taxon>Sphagnophytina</taxon>
        <taxon>Sphagnopsida</taxon>
        <taxon>Sphagnales</taxon>
        <taxon>Sphagnaceae</taxon>
        <taxon>Sphagnum</taxon>
    </lineage>
</organism>
<reference evidence="5" key="1">
    <citation type="submission" date="2024-02" db="EMBL/GenBank/DDBJ databases">
        <authorList>
            <consortium name="ELIXIR-Norway"/>
            <consortium name="Elixir Norway"/>
        </authorList>
    </citation>
    <scope>NUCLEOTIDE SEQUENCE</scope>
</reference>
<dbReference type="Pfam" id="PF12733">
    <property type="entry name" value="Cadherin-like"/>
    <property type="match status" value="1"/>
</dbReference>
<dbReference type="PRINTS" id="PR01217">
    <property type="entry name" value="PRICHEXTENSN"/>
</dbReference>
<feature type="transmembrane region" description="Helical" evidence="2">
    <location>
        <begin position="355"/>
        <end position="376"/>
    </location>
</feature>
<feature type="chain" id="PRO_5047166390" description="Cadherin-like beta-sandwich-like domain-containing protein" evidence="3">
    <location>
        <begin position="23"/>
        <end position="426"/>
    </location>
</feature>
<keyword evidence="6" id="KW-1185">Reference proteome</keyword>
<evidence type="ECO:0000256" key="3">
    <source>
        <dbReference type="SAM" id="SignalP"/>
    </source>
</evidence>
<name>A0ABP0V249_9BRYO</name>
<evidence type="ECO:0000256" key="1">
    <source>
        <dbReference type="SAM" id="MobiDB-lite"/>
    </source>
</evidence>
<evidence type="ECO:0000259" key="4">
    <source>
        <dbReference type="Pfam" id="PF12733"/>
    </source>
</evidence>
<dbReference type="InterPro" id="IPR025883">
    <property type="entry name" value="Cadherin-like_domain"/>
</dbReference>
<sequence length="426" mass="45631">MWGVSATIVCLLFLCSVLVTEQRSHLLRAYDDHVRDHHDGIRREAAVVDPEDDQQIVKQESGSIWPWSSGDFQHLSGDAQRDKSWVLPEIGSAGVADPVPEGEEEPPALPDDEPPPSPPSDPPPSPSPPPPSPPPPPPVPSPPPPSSPPPSPPPPPPSSPPPSPPPPPPSPSPPPPSPSPPPPSPSPPPPSPSPPPPSPSPPPPSPPPPSPSPPPPSPPPPSPSPPPPSPPPPPPSPPPPPPPLITLSNLVVSGNRALLIPPFDSHIFSYRTFVAASVSAVRITAYVLPDVKDYVIKVNSTTLKSGEESPPLEIAANKEKVEFEIDVSAAGHRPSIYFLSVYREKPWTWWKVLKWILIVLLVILVLGGVIYFCFIYHRQRTQALGESERTQWWQRLWPFGYSAARQQADNSPDPSPLLADTSSSQS</sequence>
<keyword evidence="2" id="KW-1133">Transmembrane helix</keyword>
<dbReference type="Proteomes" id="UP001497512">
    <property type="component" value="Chromosome 8"/>
</dbReference>
<feature type="region of interest" description="Disordered" evidence="1">
    <location>
        <begin position="92"/>
        <end position="241"/>
    </location>
</feature>
<feature type="signal peptide" evidence="3">
    <location>
        <begin position="1"/>
        <end position="22"/>
    </location>
</feature>
<keyword evidence="3" id="KW-0732">Signal</keyword>
<feature type="compositionally biased region" description="Acidic residues" evidence="1">
    <location>
        <begin position="100"/>
        <end position="114"/>
    </location>
</feature>
<evidence type="ECO:0000256" key="2">
    <source>
        <dbReference type="SAM" id="Phobius"/>
    </source>
</evidence>
<feature type="region of interest" description="Disordered" evidence="1">
    <location>
        <begin position="405"/>
        <end position="426"/>
    </location>
</feature>
<feature type="compositionally biased region" description="Pro residues" evidence="1">
    <location>
        <begin position="115"/>
        <end position="241"/>
    </location>
</feature>
<keyword evidence="2" id="KW-0472">Membrane</keyword>
<evidence type="ECO:0000313" key="6">
    <source>
        <dbReference type="Proteomes" id="UP001497512"/>
    </source>
</evidence>
<proteinExistence type="predicted"/>
<dbReference type="EMBL" id="OZ019900">
    <property type="protein sequence ID" value="CAK9234134.1"/>
    <property type="molecule type" value="Genomic_DNA"/>
</dbReference>
<accession>A0ABP0V249</accession>
<gene>
    <name evidence="5" type="ORF">CSSPTR1EN2_LOCUS22047</name>
</gene>